<dbReference type="PANTHER" id="PTHR10502">
    <property type="entry name" value="ANNEXIN"/>
    <property type="match status" value="1"/>
</dbReference>
<dbReference type="PROSITE" id="PS51897">
    <property type="entry name" value="ANNEXIN_2"/>
    <property type="match status" value="1"/>
</dbReference>
<dbReference type="InterPro" id="IPR018502">
    <property type="entry name" value="Annexin_repeat"/>
</dbReference>
<dbReference type="Pfam" id="PF00191">
    <property type="entry name" value="Annexin"/>
    <property type="match status" value="1"/>
</dbReference>
<evidence type="ECO:0000313" key="4">
    <source>
        <dbReference type="Proteomes" id="UP001227230"/>
    </source>
</evidence>
<dbReference type="Proteomes" id="UP001227230">
    <property type="component" value="Chromosome 13"/>
</dbReference>
<evidence type="ECO:0000256" key="1">
    <source>
        <dbReference type="ARBA" id="ARBA00022737"/>
    </source>
</evidence>
<dbReference type="SUPFAM" id="SSF47874">
    <property type="entry name" value="Annexin"/>
    <property type="match status" value="1"/>
</dbReference>
<keyword evidence="1" id="KW-0677">Repeat</keyword>
<accession>A0ABY9D3U3</accession>
<evidence type="ECO:0000256" key="2">
    <source>
        <dbReference type="ARBA" id="ARBA00023216"/>
    </source>
</evidence>
<dbReference type="EMBL" id="CP126660">
    <property type="protein sequence ID" value="WKA02165.1"/>
    <property type="molecule type" value="Genomic_DNA"/>
</dbReference>
<gene>
    <name evidence="3" type="ORF">VitviT2T_020384</name>
</gene>
<evidence type="ECO:0008006" key="5">
    <source>
        <dbReference type="Google" id="ProtNLM"/>
    </source>
</evidence>
<keyword evidence="4" id="KW-1185">Reference proteome</keyword>
<dbReference type="SMART" id="SM00335">
    <property type="entry name" value="ANX"/>
    <property type="match status" value="1"/>
</dbReference>
<dbReference type="Gene3D" id="1.10.220.10">
    <property type="entry name" value="Annexin"/>
    <property type="match status" value="1"/>
</dbReference>
<organism evidence="3 4">
    <name type="scientific">Vitis vinifera</name>
    <name type="common">Grape</name>
    <dbReference type="NCBI Taxonomy" id="29760"/>
    <lineage>
        <taxon>Eukaryota</taxon>
        <taxon>Viridiplantae</taxon>
        <taxon>Streptophyta</taxon>
        <taxon>Embryophyta</taxon>
        <taxon>Tracheophyta</taxon>
        <taxon>Spermatophyta</taxon>
        <taxon>Magnoliopsida</taxon>
        <taxon>eudicotyledons</taxon>
        <taxon>Gunneridae</taxon>
        <taxon>Pentapetalae</taxon>
        <taxon>rosids</taxon>
        <taxon>Vitales</taxon>
        <taxon>Vitaceae</taxon>
        <taxon>Viteae</taxon>
        <taxon>Vitis</taxon>
    </lineage>
</organism>
<dbReference type="PANTHER" id="PTHR10502:SF196">
    <property type="entry name" value="ANNEXIN D4"/>
    <property type="match status" value="1"/>
</dbReference>
<proteinExistence type="predicted"/>
<protein>
    <recommendedName>
        <fullName evidence="5">Annexin D4</fullName>
    </recommendedName>
</protein>
<keyword evidence="2" id="KW-0041">Annexin</keyword>
<sequence length="198" mass="22404">MLWCNGPCILGKEMLAWQGRLWTDALKHMAYSLNLHAPDHQTSSWELGKHTSPSKVNPRALGSSWEEDVASRVEGIERQDLDEPSLKDTIYCLYAPPMYFSKILDSVMKANANKNEKEALTRVIVTQANVDIKVIAEEYNKQYGTPLTKKIEDVALGNYKDFLVTNASSLLETCLYKHNCIGIDNIQLHIVHTQLEIV</sequence>
<evidence type="ECO:0000313" key="3">
    <source>
        <dbReference type="EMBL" id="WKA02165.1"/>
    </source>
</evidence>
<dbReference type="InterPro" id="IPR037104">
    <property type="entry name" value="Annexin_sf"/>
</dbReference>
<reference evidence="3 4" key="1">
    <citation type="journal article" date="2023" name="Hortic Res">
        <title>The complete reference genome for grapevine (Vitis vinifera L.) genetics and breeding.</title>
        <authorList>
            <person name="Shi X."/>
            <person name="Cao S."/>
            <person name="Wang X."/>
            <person name="Huang S."/>
            <person name="Wang Y."/>
            <person name="Liu Z."/>
            <person name="Liu W."/>
            <person name="Leng X."/>
            <person name="Peng Y."/>
            <person name="Wang N."/>
            <person name="Wang Y."/>
            <person name="Ma Z."/>
            <person name="Xu X."/>
            <person name="Zhang F."/>
            <person name="Xue H."/>
            <person name="Zhong H."/>
            <person name="Wang Y."/>
            <person name="Zhang K."/>
            <person name="Velt A."/>
            <person name="Avia K."/>
            <person name="Holtgrawe D."/>
            <person name="Grimplet J."/>
            <person name="Matus J.T."/>
            <person name="Ware D."/>
            <person name="Wu X."/>
            <person name="Wang H."/>
            <person name="Liu C."/>
            <person name="Fang Y."/>
            <person name="Rustenholz C."/>
            <person name="Cheng Z."/>
            <person name="Xiao H."/>
            <person name="Zhou Y."/>
        </authorList>
    </citation>
    <scope>NUCLEOTIDE SEQUENCE [LARGE SCALE GENOMIC DNA]</scope>
    <source>
        <strain evidence="4">cv. Pinot noir / PN40024</strain>
        <tissue evidence="3">Leaf</tissue>
    </source>
</reference>
<name>A0ABY9D3U3_VITVI</name>